<keyword evidence="2" id="KW-1185">Reference proteome</keyword>
<accession>A0ABU5GZR8</accession>
<proteinExistence type="predicted"/>
<evidence type="ECO:0000313" key="2">
    <source>
        <dbReference type="Proteomes" id="UP001291309"/>
    </source>
</evidence>
<dbReference type="Proteomes" id="UP001291309">
    <property type="component" value="Unassembled WGS sequence"/>
</dbReference>
<reference evidence="1 2" key="1">
    <citation type="submission" date="2023-12" db="EMBL/GenBank/DDBJ databases">
        <title>the genome sequence of Hyalangium sp. s54d21.</title>
        <authorList>
            <person name="Zhang X."/>
        </authorList>
    </citation>
    <scope>NUCLEOTIDE SEQUENCE [LARGE SCALE GENOMIC DNA]</scope>
    <source>
        <strain evidence="2">s54d21</strain>
    </source>
</reference>
<sequence>MSEPASGDIQLKFCHRCLLRLRTEAGGIDLPRRIRETLAAHGLRERTRLGPTGCLGYCPVGLVSVMVRREEALDDTHVTLIDPERDGEDLVEHLRRAVPL</sequence>
<evidence type="ECO:0000313" key="1">
    <source>
        <dbReference type="EMBL" id="MDY7226032.1"/>
    </source>
</evidence>
<comment type="caution">
    <text evidence="1">The sequence shown here is derived from an EMBL/GenBank/DDBJ whole genome shotgun (WGS) entry which is preliminary data.</text>
</comment>
<gene>
    <name evidence="1" type="ORF">SYV04_06540</name>
</gene>
<evidence type="ECO:0008006" key="3">
    <source>
        <dbReference type="Google" id="ProtNLM"/>
    </source>
</evidence>
<name>A0ABU5GZR8_9BACT</name>
<dbReference type="EMBL" id="JAXIVS010000002">
    <property type="protein sequence ID" value="MDY7226032.1"/>
    <property type="molecule type" value="Genomic_DNA"/>
</dbReference>
<protein>
    <recommendedName>
        <fullName evidence="3">(2Fe-2S) ferredoxin domain-containing protein</fullName>
    </recommendedName>
</protein>
<organism evidence="1 2">
    <name type="scientific">Hyalangium rubrum</name>
    <dbReference type="NCBI Taxonomy" id="3103134"/>
    <lineage>
        <taxon>Bacteria</taxon>
        <taxon>Pseudomonadati</taxon>
        <taxon>Myxococcota</taxon>
        <taxon>Myxococcia</taxon>
        <taxon>Myxococcales</taxon>
        <taxon>Cystobacterineae</taxon>
        <taxon>Archangiaceae</taxon>
        <taxon>Hyalangium</taxon>
    </lineage>
</organism>
<dbReference type="RefSeq" id="WP_321544753.1">
    <property type="nucleotide sequence ID" value="NZ_JAXIVS010000002.1"/>
</dbReference>